<sequence>MQMGEGGNILMANRAPRQLPPLAPGTCVRVQNQASNVWDHTGLVVEALLHKQYIIRLDSSGRMSLRNRRHLRPTSVPTPPPAQSEAPLPTTQTPTPPPPQPHPKRQVKRPRWLDDYV</sequence>
<name>A0A5B7E5Z3_PORTR</name>
<dbReference type="OrthoDB" id="6375380at2759"/>
<keyword evidence="3" id="KW-1185">Reference proteome</keyword>
<protein>
    <submittedName>
        <fullName evidence="2">Uncharacterized protein</fullName>
    </submittedName>
</protein>
<comment type="caution">
    <text evidence="2">The sequence shown here is derived from an EMBL/GenBank/DDBJ whole genome shotgun (WGS) entry which is preliminary data.</text>
</comment>
<dbReference type="PANTHER" id="PTHR33244:SF3">
    <property type="entry name" value="PEPTIDASE A2 DOMAIN-CONTAINING PROTEIN"/>
    <property type="match status" value="1"/>
</dbReference>
<evidence type="ECO:0000256" key="1">
    <source>
        <dbReference type="SAM" id="MobiDB-lite"/>
    </source>
</evidence>
<evidence type="ECO:0000313" key="3">
    <source>
        <dbReference type="Proteomes" id="UP000324222"/>
    </source>
</evidence>
<dbReference type="Proteomes" id="UP000324222">
    <property type="component" value="Unassembled WGS sequence"/>
</dbReference>
<accession>A0A5B7E5Z3</accession>
<gene>
    <name evidence="2" type="ORF">E2C01_021400</name>
</gene>
<dbReference type="PANTHER" id="PTHR33244">
    <property type="entry name" value="INTEGRASE CATALYTIC DOMAIN-CONTAINING PROTEIN-RELATED"/>
    <property type="match status" value="1"/>
</dbReference>
<organism evidence="2 3">
    <name type="scientific">Portunus trituberculatus</name>
    <name type="common">Swimming crab</name>
    <name type="synonym">Neptunus trituberculatus</name>
    <dbReference type="NCBI Taxonomy" id="210409"/>
    <lineage>
        <taxon>Eukaryota</taxon>
        <taxon>Metazoa</taxon>
        <taxon>Ecdysozoa</taxon>
        <taxon>Arthropoda</taxon>
        <taxon>Crustacea</taxon>
        <taxon>Multicrustacea</taxon>
        <taxon>Malacostraca</taxon>
        <taxon>Eumalacostraca</taxon>
        <taxon>Eucarida</taxon>
        <taxon>Decapoda</taxon>
        <taxon>Pleocyemata</taxon>
        <taxon>Brachyura</taxon>
        <taxon>Eubrachyura</taxon>
        <taxon>Portunoidea</taxon>
        <taxon>Portunidae</taxon>
        <taxon>Portuninae</taxon>
        <taxon>Portunus</taxon>
    </lineage>
</organism>
<feature type="region of interest" description="Disordered" evidence="1">
    <location>
        <begin position="59"/>
        <end position="117"/>
    </location>
</feature>
<dbReference type="EMBL" id="VSRR010001872">
    <property type="protein sequence ID" value="MPC28204.1"/>
    <property type="molecule type" value="Genomic_DNA"/>
</dbReference>
<reference evidence="2 3" key="1">
    <citation type="submission" date="2019-05" db="EMBL/GenBank/DDBJ databases">
        <title>Another draft genome of Portunus trituberculatus and its Hox gene families provides insights of decapod evolution.</title>
        <authorList>
            <person name="Jeong J.-H."/>
            <person name="Song I."/>
            <person name="Kim S."/>
            <person name="Choi T."/>
            <person name="Kim D."/>
            <person name="Ryu S."/>
            <person name="Kim W."/>
        </authorList>
    </citation>
    <scope>NUCLEOTIDE SEQUENCE [LARGE SCALE GENOMIC DNA]</scope>
    <source>
        <tissue evidence="2">Muscle</tissue>
    </source>
</reference>
<proteinExistence type="predicted"/>
<evidence type="ECO:0000313" key="2">
    <source>
        <dbReference type="EMBL" id="MPC28204.1"/>
    </source>
</evidence>
<dbReference type="AlphaFoldDB" id="A0A5B7E5Z3"/>